<dbReference type="InterPro" id="IPR001915">
    <property type="entry name" value="Peptidase_M48"/>
</dbReference>
<evidence type="ECO:0000256" key="8">
    <source>
        <dbReference type="ARBA" id="ARBA00022989"/>
    </source>
</evidence>
<feature type="transmembrane region" description="Helical" evidence="11">
    <location>
        <begin position="9"/>
        <end position="30"/>
    </location>
</feature>
<dbReference type="GO" id="GO:0006508">
    <property type="term" value="P:proteolysis"/>
    <property type="evidence" value="ECO:0007669"/>
    <property type="project" value="UniProtKB-KW"/>
</dbReference>
<evidence type="ECO:0000256" key="2">
    <source>
        <dbReference type="ARBA" id="ARBA00022475"/>
    </source>
</evidence>
<feature type="active site" evidence="11">
    <location>
        <position position="137"/>
    </location>
</feature>
<comment type="cofactor">
    <cofactor evidence="11">
        <name>Zn(2+)</name>
        <dbReference type="ChEBI" id="CHEBI:29105"/>
    </cofactor>
    <text evidence="11">Binds 1 zinc ion per subunit.</text>
</comment>
<dbReference type="PROSITE" id="PS00018">
    <property type="entry name" value="EF_HAND_1"/>
    <property type="match status" value="1"/>
</dbReference>
<evidence type="ECO:0000256" key="11">
    <source>
        <dbReference type="HAMAP-Rule" id="MF_00188"/>
    </source>
</evidence>
<name>A0A2G9YHZ8_9BACT</name>
<keyword evidence="2 11" id="KW-1003">Cell membrane</keyword>
<feature type="binding site" evidence="11">
    <location>
        <position position="206"/>
    </location>
    <ligand>
        <name>Zn(2+)</name>
        <dbReference type="ChEBI" id="CHEBI:29105"/>
        <note>catalytic</note>
    </ligand>
</feature>
<reference evidence="13 14" key="1">
    <citation type="submission" date="2017-09" db="EMBL/GenBank/DDBJ databases">
        <title>Depth-based differentiation of microbial function through sediment-hosted aquifers and enrichment of novel symbionts in the deep terrestrial subsurface.</title>
        <authorList>
            <person name="Probst A.J."/>
            <person name="Ladd B."/>
            <person name="Jarett J.K."/>
            <person name="Geller-Mcgrath D.E."/>
            <person name="Sieber C.M."/>
            <person name="Emerson J.B."/>
            <person name="Anantharaman K."/>
            <person name="Thomas B.C."/>
            <person name="Malmstrom R."/>
            <person name="Stieglmeier M."/>
            <person name="Klingl A."/>
            <person name="Woyke T."/>
            <person name="Ryan C.M."/>
            <person name="Banfield J.F."/>
        </authorList>
    </citation>
    <scope>NUCLEOTIDE SEQUENCE [LARGE SCALE GENOMIC DNA]</scope>
    <source>
        <strain evidence="13">CG23_combo_of_CG06-09_8_20_14_all_41_10</strain>
    </source>
</reference>
<dbReference type="PANTHER" id="PTHR43221">
    <property type="entry name" value="PROTEASE HTPX"/>
    <property type="match status" value="1"/>
</dbReference>
<dbReference type="Pfam" id="PF01435">
    <property type="entry name" value="Peptidase_M48"/>
    <property type="match status" value="1"/>
</dbReference>
<feature type="domain" description="Peptidase M48" evidence="12">
    <location>
        <begin position="70"/>
        <end position="318"/>
    </location>
</feature>
<evidence type="ECO:0000256" key="1">
    <source>
        <dbReference type="ARBA" id="ARBA00009779"/>
    </source>
</evidence>
<keyword evidence="5 11" id="KW-0479">Metal-binding</keyword>
<sequence length="320" mass="36782">MWSLQLRMWLLVTLLFGFIYAVLVIIGTQFLHVTGFSFYLILSLIIMFIQYMLGPKIVEWTMRVKYIQRQDNPRLFQMVESLSNRANIPMPKIGIAQIEIPNAFAFGRSIRDGRVCVTQGILGLLSDDELRAVLGHELTHLKNRDVLTITILSVIPMIMYRIAWQFLFFGRRRDSRSGNTVLIGVAAFIFYFITNLLVLYASRIREYFADRGSVALGNKPSALASSLYKLVYGSARMSPESLKESEGLKAFFVNDPSQARKELRELSQLDLDKNGTIDQRELELLQNENIRLGFGDKMLEILSTHPNMLKRIKRLSEYKV</sequence>
<dbReference type="AlphaFoldDB" id="A0A2G9YHZ8"/>
<comment type="subcellular location">
    <subcellularLocation>
        <location evidence="11">Cell membrane</location>
        <topology evidence="11">Multi-pass membrane protein</topology>
    </subcellularLocation>
</comment>
<dbReference type="GO" id="GO:0008270">
    <property type="term" value="F:zinc ion binding"/>
    <property type="evidence" value="ECO:0007669"/>
    <property type="project" value="UniProtKB-UniRule"/>
</dbReference>
<evidence type="ECO:0000256" key="5">
    <source>
        <dbReference type="ARBA" id="ARBA00022723"/>
    </source>
</evidence>
<keyword evidence="6 11" id="KW-0378">Hydrolase</keyword>
<dbReference type="EMBL" id="PCRK01000156">
    <property type="protein sequence ID" value="PIP18846.1"/>
    <property type="molecule type" value="Genomic_DNA"/>
</dbReference>
<keyword evidence="10 11" id="KW-0472">Membrane</keyword>
<evidence type="ECO:0000256" key="7">
    <source>
        <dbReference type="ARBA" id="ARBA00022833"/>
    </source>
</evidence>
<evidence type="ECO:0000256" key="10">
    <source>
        <dbReference type="ARBA" id="ARBA00023136"/>
    </source>
</evidence>
<dbReference type="EC" id="3.4.24.-" evidence="11"/>
<feature type="transmembrane region" description="Helical" evidence="11">
    <location>
        <begin position="181"/>
        <end position="201"/>
    </location>
</feature>
<dbReference type="PANTHER" id="PTHR43221:SF2">
    <property type="entry name" value="PROTEASE HTPX HOMOLOG"/>
    <property type="match status" value="1"/>
</dbReference>
<organism evidence="13 14">
    <name type="scientific">Candidatus Sherwoodlollariibacterium unditelluris</name>
    <dbReference type="NCBI Taxonomy" id="1974757"/>
    <lineage>
        <taxon>Bacteria</taxon>
        <taxon>Pseudomonadati</taxon>
        <taxon>Candidatus Omnitrophota</taxon>
        <taxon>Candidatus Sherwoodlollariibacterium</taxon>
    </lineage>
</organism>
<dbReference type="CDD" id="cd07338">
    <property type="entry name" value="M48B_HtpX_like"/>
    <property type="match status" value="1"/>
</dbReference>
<evidence type="ECO:0000256" key="9">
    <source>
        <dbReference type="ARBA" id="ARBA00023049"/>
    </source>
</evidence>
<feature type="binding site" evidence="11">
    <location>
        <position position="140"/>
    </location>
    <ligand>
        <name>Zn(2+)</name>
        <dbReference type="ChEBI" id="CHEBI:29105"/>
        <note>catalytic</note>
    </ligand>
</feature>
<accession>A0A2G9YHZ8</accession>
<protein>
    <recommendedName>
        <fullName evidence="11">Protease HtpX homolog</fullName>
        <ecNumber evidence="11">3.4.24.-</ecNumber>
    </recommendedName>
</protein>
<keyword evidence="7 11" id="KW-0862">Zinc</keyword>
<evidence type="ECO:0000256" key="3">
    <source>
        <dbReference type="ARBA" id="ARBA00022670"/>
    </source>
</evidence>
<dbReference type="InterPro" id="IPR022919">
    <property type="entry name" value="Pept_M48_protease_HtpX"/>
</dbReference>
<evidence type="ECO:0000256" key="6">
    <source>
        <dbReference type="ARBA" id="ARBA00022801"/>
    </source>
</evidence>
<keyword evidence="9 11" id="KW-0482">Metalloprotease</keyword>
<dbReference type="InterPro" id="IPR018247">
    <property type="entry name" value="EF_Hand_1_Ca_BS"/>
</dbReference>
<keyword evidence="3 11" id="KW-0645">Protease</keyword>
<comment type="caution">
    <text evidence="13">The sequence shown here is derived from an EMBL/GenBank/DDBJ whole genome shotgun (WGS) entry which is preliminary data.</text>
</comment>
<proteinExistence type="inferred from homology"/>
<feature type="binding site" evidence="11">
    <location>
        <position position="136"/>
    </location>
    <ligand>
        <name>Zn(2+)</name>
        <dbReference type="ChEBI" id="CHEBI:29105"/>
        <note>catalytic</note>
    </ligand>
</feature>
<evidence type="ECO:0000313" key="13">
    <source>
        <dbReference type="EMBL" id="PIP18846.1"/>
    </source>
</evidence>
<keyword evidence="8 11" id="KW-1133">Transmembrane helix</keyword>
<dbReference type="GO" id="GO:0005886">
    <property type="term" value="C:plasma membrane"/>
    <property type="evidence" value="ECO:0007669"/>
    <property type="project" value="UniProtKB-SubCell"/>
</dbReference>
<dbReference type="HAMAP" id="MF_00188">
    <property type="entry name" value="Pept_M48_protease_HtpX"/>
    <property type="match status" value="1"/>
</dbReference>
<feature type="transmembrane region" description="Helical" evidence="11">
    <location>
        <begin position="36"/>
        <end position="53"/>
    </location>
</feature>
<evidence type="ECO:0000259" key="12">
    <source>
        <dbReference type="Pfam" id="PF01435"/>
    </source>
</evidence>
<dbReference type="GO" id="GO:0004222">
    <property type="term" value="F:metalloendopeptidase activity"/>
    <property type="evidence" value="ECO:0007669"/>
    <property type="project" value="UniProtKB-UniRule"/>
</dbReference>
<gene>
    <name evidence="11" type="primary">htpX</name>
    <name evidence="13" type="ORF">COX41_06075</name>
</gene>
<feature type="transmembrane region" description="Helical" evidence="11">
    <location>
        <begin position="146"/>
        <end position="169"/>
    </location>
</feature>
<dbReference type="InterPro" id="IPR050083">
    <property type="entry name" value="HtpX_protease"/>
</dbReference>
<keyword evidence="4 11" id="KW-0812">Transmembrane</keyword>
<evidence type="ECO:0000313" key="14">
    <source>
        <dbReference type="Proteomes" id="UP000231292"/>
    </source>
</evidence>
<evidence type="ECO:0000256" key="4">
    <source>
        <dbReference type="ARBA" id="ARBA00022692"/>
    </source>
</evidence>
<comment type="similarity">
    <text evidence="1 11">Belongs to the peptidase M48B family.</text>
</comment>
<dbReference type="Gene3D" id="3.30.2010.10">
    <property type="entry name" value="Metalloproteases ('zincins'), catalytic domain"/>
    <property type="match status" value="1"/>
</dbReference>
<dbReference type="Proteomes" id="UP000231292">
    <property type="component" value="Unassembled WGS sequence"/>
</dbReference>